<organism evidence="3 4">
    <name type="scientific">Fictibacillus iocasae</name>
    <dbReference type="NCBI Taxonomy" id="2715437"/>
    <lineage>
        <taxon>Bacteria</taxon>
        <taxon>Bacillati</taxon>
        <taxon>Bacillota</taxon>
        <taxon>Bacilli</taxon>
        <taxon>Bacillales</taxon>
        <taxon>Fictibacillaceae</taxon>
        <taxon>Fictibacillus</taxon>
    </lineage>
</organism>
<feature type="domain" description="D-glucuronyl C5-epimerase C-terminal" evidence="2">
    <location>
        <begin position="137"/>
        <end position="329"/>
    </location>
</feature>
<dbReference type="InterPro" id="IPR039721">
    <property type="entry name" value="C5-epimerase"/>
</dbReference>
<proteinExistence type="predicted"/>
<keyword evidence="1" id="KW-0732">Signal</keyword>
<accession>A0ABW2NV07</accession>
<evidence type="ECO:0000313" key="4">
    <source>
        <dbReference type="Proteomes" id="UP001596549"/>
    </source>
</evidence>
<protein>
    <submittedName>
        <fullName evidence="3">D-glucuronyl C5-epimerase family protein</fullName>
    </submittedName>
</protein>
<keyword evidence="4" id="KW-1185">Reference proteome</keyword>
<evidence type="ECO:0000256" key="1">
    <source>
        <dbReference type="SAM" id="SignalP"/>
    </source>
</evidence>
<dbReference type="InterPro" id="IPR010598">
    <property type="entry name" value="C5-epim_C"/>
</dbReference>
<evidence type="ECO:0000259" key="2">
    <source>
        <dbReference type="Pfam" id="PF06662"/>
    </source>
</evidence>
<comment type="caution">
    <text evidence="3">The sequence shown here is derived from an EMBL/GenBank/DDBJ whole genome shotgun (WGS) entry which is preliminary data.</text>
</comment>
<dbReference type="EMBL" id="JBHTCP010000049">
    <property type="protein sequence ID" value="MFC7373083.1"/>
    <property type="molecule type" value="Genomic_DNA"/>
</dbReference>
<dbReference type="Pfam" id="PF06662">
    <property type="entry name" value="C5-epim_C"/>
    <property type="match status" value="1"/>
</dbReference>
<dbReference type="PANTHER" id="PTHR13174">
    <property type="entry name" value="D-GLUCURONYL C5-EPIMERASE"/>
    <property type="match status" value="1"/>
</dbReference>
<sequence>MKEFYKTAVVLTIAAVMLFSMAIPSYAADYSALVKKSVATYKKNNYQYAHKLAPYTPQGDYFNLSQKVFQMSRIKMDAQGIPMVKYYDKYQYNPVTIAQMALSEHGKYVRTKNEANKARFLKYANALVLYQKPDGSLRYDFYYEIKHLRVKYQPGWYSAMAQGQALSVYSRAYHLTKDVKYLETGKKCLAFMTRAKSRGGTYTNLRALGKSYNEYGFFEEYISNPDNYTLNGFVYAMFGLYDWMKLGVKADYGQKTAQYYLQQKGLIAIKKILPKYDIGGFTSYDLSHLTMKQQPHVVPMYHAIHIFQMHALYTISNDKTYLTYYRRWAGYVK</sequence>
<dbReference type="PANTHER" id="PTHR13174:SF3">
    <property type="entry name" value="D-GLUCURONYL C5-EPIMERASE"/>
    <property type="match status" value="1"/>
</dbReference>
<gene>
    <name evidence="3" type="ORF">ACFQPF_15695</name>
</gene>
<name>A0ABW2NV07_9BACL</name>
<dbReference type="RefSeq" id="WP_379750657.1">
    <property type="nucleotide sequence ID" value="NZ_JBHTCP010000049.1"/>
</dbReference>
<feature type="chain" id="PRO_5045575291" evidence="1">
    <location>
        <begin position="28"/>
        <end position="333"/>
    </location>
</feature>
<dbReference type="Proteomes" id="UP001596549">
    <property type="component" value="Unassembled WGS sequence"/>
</dbReference>
<evidence type="ECO:0000313" key="3">
    <source>
        <dbReference type="EMBL" id="MFC7373083.1"/>
    </source>
</evidence>
<reference evidence="4" key="1">
    <citation type="journal article" date="2019" name="Int. J. Syst. Evol. Microbiol.">
        <title>The Global Catalogue of Microorganisms (GCM) 10K type strain sequencing project: providing services to taxonomists for standard genome sequencing and annotation.</title>
        <authorList>
            <consortium name="The Broad Institute Genomics Platform"/>
            <consortium name="The Broad Institute Genome Sequencing Center for Infectious Disease"/>
            <person name="Wu L."/>
            <person name="Ma J."/>
        </authorList>
    </citation>
    <scope>NUCLEOTIDE SEQUENCE [LARGE SCALE GENOMIC DNA]</scope>
    <source>
        <strain evidence="4">NBRC 106396</strain>
    </source>
</reference>
<feature type="signal peptide" evidence="1">
    <location>
        <begin position="1"/>
        <end position="27"/>
    </location>
</feature>